<dbReference type="InParanoid" id="A5DT85"/>
<keyword evidence="4" id="KW-1185">Reference proteome</keyword>
<evidence type="ECO:0000256" key="1">
    <source>
        <dbReference type="PROSITE-ProRule" id="PRU00047"/>
    </source>
</evidence>
<reference evidence="3 4" key="1">
    <citation type="journal article" date="2009" name="Nature">
        <title>Evolution of pathogenicity and sexual reproduction in eight Candida genomes.</title>
        <authorList>
            <person name="Butler G."/>
            <person name="Rasmussen M.D."/>
            <person name="Lin M.F."/>
            <person name="Santos M.A."/>
            <person name="Sakthikumar S."/>
            <person name="Munro C.A."/>
            <person name="Rheinbay E."/>
            <person name="Grabherr M."/>
            <person name="Forche A."/>
            <person name="Reedy J.L."/>
            <person name="Agrafioti I."/>
            <person name="Arnaud M.B."/>
            <person name="Bates S."/>
            <person name="Brown A.J."/>
            <person name="Brunke S."/>
            <person name="Costanzo M.C."/>
            <person name="Fitzpatrick D.A."/>
            <person name="de Groot P.W."/>
            <person name="Harris D."/>
            <person name="Hoyer L.L."/>
            <person name="Hube B."/>
            <person name="Klis F.M."/>
            <person name="Kodira C."/>
            <person name="Lennard N."/>
            <person name="Logue M.E."/>
            <person name="Martin R."/>
            <person name="Neiman A.M."/>
            <person name="Nikolaou E."/>
            <person name="Quail M.A."/>
            <person name="Quinn J."/>
            <person name="Santos M.C."/>
            <person name="Schmitzberger F.F."/>
            <person name="Sherlock G."/>
            <person name="Shah P."/>
            <person name="Silverstein K.A."/>
            <person name="Skrzypek M.S."/>
            <person name="Soll D."/>
            <person name="Staggs R."/>
            <person name="Stansfield I."/>
            <person name="Stumpf M.P."/>
            <person name="Sudbery P.E."/>
            <person name="Srikantha T."/>
            <person name="Zeng Q."/>
            <person name="Berman J."/>
            <person name="Berriman M."/>
            <person name="Heitman J."/>
            <person name="Gow N.A."/>
            <person name="Lorenz M.C."/>
            <person name="Birren B.W."/>
            <person name="Kellis M."/>
            <person name="Cuomo C.A."/>
        </authorList>
    </citation>
    <scope>NUCLEOTIDE SEQUENCE [LARGE SCALE GENOMIC DNA]</scope>
    <source>
        <strain evidence="4">ATCC 11503 / BCRC 21390 / CBS 2605 / JCM 1781 / NBRC 1676 / NRRL YB-4239</strain>
    </source>
</reference>
<dbReference type="SMART" id="SM00343">
    <property type="entry name" value="ZnF_C2HC"/>
    <property type="match status" value="1"/>
</dbReference>
<dbReference type="Gene3D" id="4.10.60.10">
    <property type="entry name" value="Zinc finger, CCHC-type"/>
    <property type="match status" value="1"/>
</dbReference>
<name>A5DT85_LODEL</name>
<evidence type="ECO:0000313" key="3">
    <source>
        <dbReference type="EMBL" id="EDK42393.1"/>
    </source>
</evidence>
<dbReference type="Pfam" id="PF00098">
    <property type="entry name" value="zf-CCHC"/>
    <property type="match status" value="1"/>
</dbReference>
<dbReference type="HOGENOM" id="CLU_1256229_0_0_1"/>
<dbReference type="EMBL" id="CH981524">
    <property type="protein sequence ID" value="EDK42393.1"/>
    <property type="molecule type" value="Genomic_DNA"/>
</dbReference>
<sequence>MTRRVQYLQLVMSSFIGSSSYFPGDLLLTGTANYFQWHKILKDVCDEISPDLIPYLENGEISFIEGEDDATRKDAMRLLDRIINLVLRDAASGYVLRDVNRFNGTGRELYLHLRSIYGVITVPFAISIMYDLLTGAWKQNEGSTIDSLENAYDRVMINVAQRFSFETYNVIVYLAILKKEGLPVDEYIRAYHDIYGTGWEDFTLTNMQRIIHERINFPTQSIPVNPKTFVSKKVFKCFRCGEPGHLDRNCPAPQPLSHLKS</sequence>
<dbReference type="Pfam" id="PF17241">
    <property type="entry name" value="Retrotran_gag_4"/>
    <property type="match status" value="1"/>
</dbReference>
<dbReference type="VEuPathDB" id="FungiDB:LELG_00571"/>
<dbReference type="OrthoDB" id="5151719at2759"/>
<proteinExistence type="predicted"/>
<dbReference type="AlphaFoldDB" id="A5DT85"/>
<dbReference type="InterPro" id="IPR036875">
    <property type="entry name" value="Znf_CCHC_sf"/>
</dbReference>
<dbReference type="GO" id="GO:0008270">
    <property type="term" value="F:zinc ion binding"/>
    <property type="evidence" value="ECO:0007669"/>
    <property type="project" value="UniProtKB-KW"/>
</dbReference>
<evidence type="ECO:0000313" key="4">
    <source>
        <dbReference type="Proteomes" id="UP000001996"/>
    </source>
</evidence>
<protein>
    <recommendedName>
        <fullName evidence="2">CCHC-type domain-containing protein</fullName>
    </recommendedName>
</protein>
<dbReference type="InterPro" id="IPR001878">
    <property type="entry name" value="Znf_CCHC"/>
</dbReference>
<dbReference type="GeneID" id="5234966"/>
<gene>
    <name evidence="3" type="ORF">LELG_00571</name>
</gene>
<dbReference type="KEGG" id="lel:PVL30_000555"/>
<keyword evidence="1" id="KW-0862">Zinc</keyword>
<keyword evidence="1" id="KW-0479">Metal-binding</keyword>
<dbReference type="SUPFAM" id="SSF57756">
    <property type="entry name" value="Retrovirus zinc finger-like domains"/>
    <property type="match status" value="1"/>
</dbReference>
<organism evidence="3 4">
    <name type="scientific">Lodderomyces elongisporus (strain ATCC 11503 / CBS 2605 / JCM 1781 / NBRC 1676 / NRRL YB-4239)</name>
    <name type="common">Yeast</name>
    <name type="synonym">Saccharomyces elongisporus</name>
    <dbReference type="NCBI Taxonomy" id="379508"/>
    <lineage>
        <taxon>Eukaryota</taxon>
        <taxon>Fungi</taxon>
        <taxon>Dikarya</taxon>
        <taxon>Ascomycota</taxon>
        <taxon>Saccharomycotina</taxon>
        <taxon>Pichiomycetes</taxon>
        <taxon>Debaryomycetaceae</taxon>
        <taxon>Candida/Lodderomyces clade</taxon>
        <taxon>Lodderomyces</taxon>
    </lineage>
</organism>
<dbReference type="PROSITE" id="PS50158">
    <property type="entry name" value="ZF_CCHC"/>
    <property type="match status" value="1"/>
</dbReference>
<dbReference type="GO" id="GO:0003676">
    <property type="term" value="F:nucleic acid binding"/>
    <property type="evidence" value="ECO:0007669"/>
    <property type="project" value="InterPro"/>
</dbReference>
<dbReference type="InterPro" id="IPR035179">
    <property type="entry name" value="DUF5314"/>
</dbReference>
<keyword evidence="1" id="KW-0863">Zinc-finger</keyword>
<feature type="domain" description="CCHC-type" evidence="2">
    <location>
        <begin position="236"/>
        <end position="251"/>
    </location>
</feature>
<accession>A5DT85</accession>
<evidence type="ECO:0000259" key="2">
    <source>
        <dbReference type="PROSITE" id="PS50158"/>
    </source>
</evidence>
<dbReference type="Proteomes" id="UP000001996">
    <property type="component" value="Unassembled WGS sequence"/>
</dbReference>